<dbReference type="InterPro" id="IPR002641">
    <property type="entry name" value="PNPLA_dom"/>
</dbReference>
<evidence type="ECO:0000256" key="2">
    <source>
        <dbReference type="ARBA" id="ARBA00022801"/>
    </source>
</evidence>
<reference evidence="7 8" key="1">
    <citation type="submission" date="2015-01" db="EMBL/GenBank/DDBJ databases">
        <title>Genome sequencing of Jeotgalibacillus soli.</title>
        <authorList>
            <person name="Goh K.M."/>
            <person name="Chan K.-G."/>
            <person name="Yaakop A.S."/>
            <person name="Ee R."/>
            <person name="Gan H.M."/>
            <person name="Chan C.S."/>
        </authorList>
    </citation>
    <scope>NUCLEOTIDE SEQUENCE [LARGE SCALE GENOMIC DNA]</scope>
    <source>
        <strain evidence="7 8">P9</strain>
    </source>
</reference>
<dbReference type="GO" id="GO:0046470">
    <property type="term" value="P:phosphatidylcholine metabolic process"/>
    <property type="evidence" value="ECO:0007669"/>
    <property type="project" value="InterPro"/>
</dbReference>
<evidence type="ECO:0000313" key="8">
    <source>
        <dbReference type="Proteomes" id="UP000031938"/>
    </source>
</evidence>
<dbReference type="PROSITE" id="PS01237">
    <property type="entry name" value="UPF0028"/>
    <property type="match status" value="1"/>
</dbReference>
<evidence type="ECO:0000256" key="1">
    <source>
        <dbReference type="ARBA" id="ARBA00006636"/>
    </source>
</evidence>
<keyword evidence="8" id="KW-1185">Reference proteome</keyword>
<comment type="similarity">
    <text evidence="1">Belongs to the NTE family.</text>
</comment>
<evidence type="ECO:0000259" key="6">
    <source>
        <dbReference type="PROSITE" id="PS51635"/>
    </source>
</evidence>
<dbReference type="PANTHER" id="PTHR14226:SF76">
    <property type="entry name" value="NTE FAMILY PROTEIN RSSA"/>
    <property type="match status" value="1"/>
</dbReference>
<dbReference type="RefSeq" id="WP_041088860.1">
    <property type="nucleotide sequence ID" value="NZ_JXRP01000018.1"/>
</dbReference>
<proteinExistence type="inferred from homology"/>
<evidence type="ECO:0000313" key="7">
    <source>
        <dbReference type="EMBL" id="KIL44774.1"/>
    </source>
</evidence>
<dbReference type="Gene3D" id="3.40.1090.10">
    <property type="entry name" value="Cytosolic phospholipase A2 catalytic domain"/>
    <property type="match status" value="2"/>
</dbReference>
<keyword evidence="3 5" id="KW-0442">Lipid degradation</keyword>
<protein>
    <submittedName>
        <fullName evidence="7">Esterase</fullName>
    </submittedName>
</protein>
<evidence type="ECO:0000256" key="4">
    <source>
        <dbReference type="ARBA" id="ARBA00023098"/>
    </source>
</evidence>
<dbReference type="Pfam" id="PF01734">
    <property type="entry name" value="Patatin"/>
    <property type="match status" value="1"/>
</dbReference>
<dbReference type="PROSITE" id="PS51635">
    <property type="entry name" value="PNPLA"/>
    <property type="match status" value="1"/>
</dbReference>
<keyword evidence="2 5" id="KW-0378">Hydrolase</keyword>
<dbReference type="SUPFAM" id="SSF52151">
    <property type="entry name" value="FabD/lysophospholipase-like"/>
    <property type="match status" value="1"/>
</dbReference>
<keyword evidence="4 5" id="KW-0443">Lipid metabolism</keyword>
<name>A0A0C2RSN5_9BACL</name>
<accession>A0A0C2RSN5</accession>
<dbReference type="PANTHER" id="PTHR14226">
    <property type="entry name" value="NEUROPATHY TARGET ESTERASE/SWISS CHEESE D.MELANOGASTER"/>
    <property type="match status" value="1"/>
</dbReference>
<feature type="active site" description="Nucleophile" evidence="5">
    <location>
        <position position="40"/>
    </location>
</feature>
<dbReference type="GO" id="GO:0016042">
    <property type="term" value="P:lipid catabolic process"/>
    <property type="evidence" value="ECO:0007669"/>
    <property type="project" value="UniProtKB-UniRule"/>
</dbReference>
<feature type="active site" description="Proton acceptor" evidence="5">
    <location>
        <position position="152"/>
    </location>
</feature>
<gene>
    <name evidence="7" type="ORF">KP78_23180</name>
</gene>
<dbReference type="STRING" id="889306.KP78_23180"/>
<sequence length="265" mass="29152">MEPRIGLALGSGGARGFAHLGVLKVLKDENIHIDMIAGSSMGSLIGALYCAGHDLEDLYRLANTFHSKYFVDFTVPRMGFISGEKIKQFIKLFTHQKKLEDLAIPLAIVATDIVKAERVVFIEGPIDIAVRASISIPGIFVPQKVGDRLLVDGGVIDRVPSSVVREMGADIVIGVDVSQVKRNADINTIYDVIMQSIDILQMQVLQYKATTSDVLISPKVGQFSSKTFTQSVDIIRFGEEEARKAIPAIRAAIVDWKERQRTNEK</sequence>
<dbReference type="InterPro" id="IPR050301">
    <property type="entry name" value="NTE"/>
</dbReference>
<dbReference type="PATRIC" id="fig|889306.3.peg.2332"/>
<comment type="caution">
    <text evidence="7">The sequence shown here is derived from an EMBL/GenBank/DDBJ whole genome shotgun (WGS) entry which is preliminary data.</text>
</comment>
<dbReference type="InterPro" id="IPR001423">
    <property type="entry name" value="LysoPLipase_patatin_CS"/>
</dbReference>
<comment type="caution">
    <text evidence="5">Lacks conserved residue(s) required for the propagation of feature annotation.</text>
</comment>
<feature type="short sequence motif" description="DGA/G" evidence="5">
    <location>
        <begin position="152"/>
        <end position="154"/>
    </location>
</feature>
<dbReference type="Proteomes" id="UP000031938">
    <property type="component" value="Unassembled WGS sequence"/>
</dbReference>
<evidence type="ECO:0000256" key="5">
    <source>
        <dbReference type="PROSITE-ProRule" id="PRU01161"/>
    </source>
</evidence>
<organism evidence="7 8">
    <name type="scientific">Jeotgalibacillus soli</name>
    <dbReference type="NCBI Taxonomy" id="889306"/>
    <lineage>
        <taxon>Bacteria</taxon>
        <taxon>Bacillati</taxon>
        <taxon>Bacillota</taxon>
        <taxon>Bacilli</taxon>
        <taxon>Bacillales</taxon>
        <taxon>Caryophanaceae</taxon>
        <taxon>Jeotgalibacillus</taxon>
    </lineage>
</organism>
<dbReference type="EMBL" id="JXRP01000018">
    <property type="protein sequence ID" value="KIL44774.1"/>
    <property type="molecule type" value="Genomic_DNA"/>
</dbReference>
<dbReference type="GO" id="GO:0004622">
    <property type="term" value="F:phosphatidylcholine lysophospholipase activity"/>
    <property type="evidence" value="ECO:0007669"/>
    <property type="project" value="InterPro"/>
</dbReference>
<feature type="domain" description="PNPLA" evidence="6">
    <location>
        <begin position="7"/>
        <end position="165"/>
    </location>
</feature>
<dbReference type="InterPro" id="IPR016035">
    <property type="entry name" value="Acyl_Trfase/lysoPLipase"/>
</dbReference>
<evidence type="ECO:0000256" key="3">
    <source>
        <dbReference type="ARBA" id="ARBA00022963"/>
    </source>
</evidence>
<dbReference type="AlphaFoldDB" id="A0A0C2RSN5"/>
<dbReference type="OrthoDB" id="9770965at2"/>
<feature type="short sequence motif" description="GXSXG" evidence="5">
    <location>
        <begin position="38"/>
        <end position="42"/>
    </location>
</feature>